<proteinExistence type="predicted"/>
<dbReference type="InterPro" id="IPR013022">
    <property type="entry name" value="Xyl_isomerase-like_TIM-brl"/>
</dbReference>
<organism evidence="2 3">
    <name type="scientific">Ulvibacterium marinum</name>
    <dbReference type="NCBI Taxonomy" id="2419782"/>
    <lineage>
        <taxon>Bacteria</taxon>
        <taxon>Pseudomonadati</taxon>
        <taxon>Bacteroidota</taxon>
        <taxon>Flavobacteriia</taxon>
        <taxon>Flavobacteriales</taxon>
        <taxon>Flavobacteriaceae</taxon>
        <taxon>Ulvibacterium</taxon>
    </lineage>
</organism>
<gene>
    <name evidence="2" type="ORF">D7Z94_23225</name>
</gene>
<accession>A0A3B0BYG5</accession>
<dbReference type="PANTHER" id="PTHR12110">
    <property type="entry name" value="HYDROXYPYRUVATE ISOMERASE"/>
    <property type="match status" value="1"/>
</dbReference>
<evidence type="ECO:0000313" key="2">
    <source>
        <dbReference type="EMBL" id="RKN78122.1"/>
    </source>
</evidence>
<name>A0A3B0BYG5_9FLAO</name>
<dbReference type="InterPro" id="IPR036237">
    <property type="entry name" value="Xyl_isomerase-like_sf"/>
</dbReference>
<dbReference type="Pfam" id="PF01261">
    <property type="entry name" value="AP_endonuc_2"/>
    <property type="match status" value="1"/>
</dbReference>
<dbReference type="EMBL" id="RBCJ01000005">
    <property type="protein sequence ID" value="RKN78122.1"/>
    <property type="molecule type" value="Genomic_DNA"/>
</dbReference>
<keyword evidence="3" id="KW-1185">Reference proteome</keyword>
<sequence length="287" mass="32162">MKRRQFLTKSGMGMASMAVMSQIPHASYALGTTNIVKQPIGFQSYVLREAIGKDITKTLSEMVGFGYEHVEMCSPSGYKGPFEPLAKYSGTELKKIISDTGIQCHSSHFTFREMRTNLEERIDFANQLGLKHFVCSGGLDAPTLDEVKQKCDELNEMGRKIKAGGLVTGYHNHNVEFEHEFNGRPEYDILLEELDSDLVKMQFQTAVITLGYKAATYFEKYPGRFISAHLQDYSPSDTTKEIVLGQGITDWKEFFEASKKGGLEVVYVEMESNPGTLEGSVAYLKNL</sequence>
<keyword evidence="2" id="KW-0413">Isomerase</keyword>
<dbReference type="InterPro" id="IPR050312">
    <property type="entry name" value="IolE/XylAMocC-like"/>
</dbReference>
<dbReference type="SUPFAM" id="SSF51658">
    <property type="entry name" value="Xylose isomerase-like"/>
    <property type="match status" value="1"/>
</dbReference>
<dbReference type="Proteomes" id="UP000276603">
    <property type="component" value="Unassembled WGS sequence"/>
</dbReference>
<dbReference type="RefSeq" id="WP_120714019.1">
    <property type="nucleotide sequence ID" value="NZ_RBCJ01000005.1"/>
</dbReference>
<evidence type="ECO:0000259" key="1">
    <source>
        <dbReference type="Pfam" id="PF01261"/>
    </source>
</evidence>
<dbReference type="GO" id="GO:0016853">
    <property type="term" value="F:isomerase activity"/>
    <property type="evidence" value="ECO:0007669"/>
    <property type="project" value="UniProtKB-KW"/>
</dbReference>
<evidence type="ECO:0000313" key="3">
    <source>
        <dbReference type="Proteomes" id="UP000276603"/>
    </source>
</evidence>
<dbReference type="Gene3D" id="3.20.20.150">
    <property type="entry name" value="Divalent-metal-dependent TIM barrel enzymes"/>
    <property type="match status" value="1"/>
</dbReference>
<dbReference type="AlphaFoldDB" id="A0A3B0BYG5"/>
<reference evidence="2 3" key="1">
    <citation type="submission" date="2018-10" db="EMBL/GenBank/DDBJ databases">
        <title>Ulvibacterium marinum gen. nov., sp. nov., a novel marine bacterium of the family Flavobacteriaceae, isolated from a culture of the green alga Ulva prolifera.</title>
        <authorList>
            <person name="Zhang Z."/>
        </authorList>
    </citation>
    <scope>NUCLEOTIDE SEQUENCE [LARGE SCALE GENOMIC DNA]</scope>
    <source>
        <strain evidence="2 3">CCMM003</strain>
    </source>
</reference>
<comment type="caution">
    <text evidence="2">The sequence shown here is derived from an EMBL/GenBank/DDBJ whole genome shotgun (WGS) entry which is preliminary data.</text>
</comment>
<dbReference type="OrthoDB" id="645183at2"/>
<dbReference type="PANTHER" id="PTHR12110:SF41">
    <property type="entry name" value="INOSOSE DEHYDRATASE"/>
    <property type="match status" value="1"/>
</dbReference>
<feature type="domain" description="Xylose isomerase-like TIM barrel" evidence="1">
    <location>
        <begin position="65"/>
        <end position="286"/>
    </location>
</feature>
<protein>
    <submittedName>
        <fullName evidence="2">Sugar phosphate isomerase/epimerase</fullName>
    </submittedName>
</protein>